<dbReference type="Pfam" id="PF25967">
    <property type="entry name" value="RND-MFP_C"/>
    <property type="match status" value="1"/>
</dbReference>
<keyword evidence="8 10" id="KW-0472">Membrane</keyword>
<feature type="compositionally biased region" description="Basic and acidic residues" evidence="9">
    <location>
        <begin position="425"/>
        <end position="445"/>
    </location>
</feature>
<dbReference type="Pfam" id="PF25944">
    <property type="entry name" value="Beta-barrel_RND"/>
    <property type="match status" value="1"/>
</dbReference>
<keyword evidence="6" id="KW-0997">Cell inner membrane</keyword>
<dbReference type="AlphaFoldDB" id="A0A3M3CFS8"/>
<proteinExistence type="inferred from homology"/>
<dbReference type="SUPFAM" id="SSF111369">
    <property type="entry name" value="HlyD-like secretion proteins"/>
    <property type="match status" value="1"/>
</dbReference>
<evidence type="ECO:0000259" key="12">
    <source>
        <dbReference type="Pfam" id="PF25917"/>
    </source>
</evidence>
<gene>
    <name evidence="15" type="ORF">ALQ44_100603</name>
</gene>
<evidence type="ECO:0000256" key="8">
    <source>
        <dbReference type="ARBA" id="ARBA00023136"/>
    </source>
</evidence>
<keyword evidence="10" id="KW-1133">Transmembrane helix</keyword>
<keyword evidence="7" id="KW-0175">Coiled coil</keyword>
<evidence type="ECO:0000259" key="14">
    <source>
        <dbReference type="Pfam" id="PF25967"/>
    </source>
</evidence>
<sequence>MFSLLNKPPPVMVDLFMQSSGSRKSRRWLISLLVLLVIVALCWWFWPASTSGKGADSNKKPATSGMARPGFGGSAVAVPVRVAPATEGDFPIYYKALGTVTAMNTINVRSRVAGELVKIYFQEGQMVKAGDLLAEIDPRSYQVALQQAEGTLATNQALLKNAQLDVQRYRGLFAEDSIAKQTLDTAESLVNQYKGTIKTNQAAVADAKLSLDFSRIRAPIAGRVGLKQLDVGNLVAANDTTALVVITQTQPISVAFTLPEKDLSKVISRYRTGDKLPVEAWDRGDTKMQATGVLASLDNQIDVATGTLKFKARFDNSDEVLFPNQFVNVRLRADTLKKVTLVPTAAVQFGTDGTFVYVLDGDKKVKLKLLKTGPSDETSTVITEGLAAGERVVLEGTDRLRDGAEVEVVNDSKEVPAGPAQKLQGKPDSKTDKSAALGKVEKPNV</sequence>
<dbReference type="Pfam" id="PF25917">
    <property type="entry name" value="BSH_RND"/>
    <property type="match status" value="1"/>
</dbReference>
<dbReference type="Gene3D" id="2.40.420.20">
    <property type="match status" value="1"/>
</dbReference>
<reference evidence="15 16" key="1">
    <citation type="submission" date="2018-08" db="EMBL/GenBank/DDBJ databases">
        <title>Recombination of ecologically and evolutionarily significant loci maintains genetic cohesion in the Pseudomonas syringae species complex.</title>
        <authorList>
            <person name="Dillon M."/>
            <person name="Thakur S."/>
            <person name="Almeida R.N.D."/>
            <person name="Weir B.S."/>
            <person name="Guttman D.S."/>
        </authorList>
    </citation>
    <scope>NUCLEOTIDE SEQUENCE [LARGE SCALE GENOMIC DNA]</scope>
    <source>
        <strain evidence="15 16">ICMP 2788</strain>
    </source>
</reference>
<dbReference type="InterPro" id="IPR006143">
    <property type="entry name" value="RND_pump_MFP"/>
</dbReference>
<keyword evidence="5" id="KW-1003">Cell membrane</keyword>
<dbReference type="InterPro" id="IPR058624">
    <property type="entry name" value="MdtA-like_HH"/>
</dbReference>
<evidence type="ECO:0000259" key="11">
    <source>
        <dbReference type="Pfam" id="PF25876"/>
    </source>
</evidence>
<dbReference type="FunFam" id="2.40.420.20:FF:000001">
    <property type="entry name" value="Efflux RND transporter periplasmic adaptor subunit"/>
    <property type="match status" value="1"/>
</dbReference>
<evidence type="ECO:0000256" key="9">
    <source>
        <dbReference type="SAM" id="MobiDB-lite"/>
    </source>
</evidence>
<dbReference type="GO" id="GO:0015562">
    <property type="term" value="F:efflux transmembrane transporter activity"/>
    <property type="evidence" value="ECO:0007669"/>
    <property type="project" value="TreeGrafter"/>
</dbReference>
<dbReference type="EMBL" id="RBPQ01000177">
    <property type="protein sequence ID" value="RMO25723.1"/>
    <property type="molecule type" value="Genomic_DNA"/>
</dbReference>
<feature type="region of interest" description="Disordered" evidence="9">
    <location>
        <begin position="405"/>
        <end position="445"/>
    </location>
</feature>
<dbReference type="NCBIfam" id="NF008589">
    <property type="entry name" value="PRK11556.1"/>
    <property type="match status" value="1"/>
</dbReference>
<feature type="domain" description="Multidrug resistance protein MdtA-like C-terminal permuted SH3" evidence="14">
    <location>
        <begin position="340"/>
        <end position="399"/>
    </location>
</feature>
<keyword evidence="10" id="KW-0812">Transmembrane</keyword>
<dbReference type="InterPro" id="IPR058627">
    <property type="entry name" value="MdtA-like_C"/>
</dbReference>
<dbReference type="NCBIfam" id="TIGR01730">
    <property type="entry name" value="RND_mfp"/>
    <property type="match status" value="1"/>
</dbReference>
<dbReference type="Pfam" id="PF25876">
    <property type="entry name" value="HH_MFP_RND"/>
    <property type="match status" value="1"/>
</dbReference>
<dbReference type="Gene3D" id="2.40.50.100">
    <property type="match status" value="1"/>
</dbReference>
<evidence type="ECO:0000313" key="15">
    <source>
        <dbReference type="EMBL" id="RMO25723.1"/>
    </source>
</evidence>
<comment type="similarity">
    <text evidence="3">Belongs to the membrane fusion protein (MFP) (TC 8.A.1) family.</text>
</comment>
<keyword evidence="4" id="KW-0813">Transport</keyword>
<dbReference type="GO" id="GO:0005886">
    <property type="term" value="C:plasma membrane"/>
    <property type="evidence" value="ECO:0007669"/>
    <property type="project" value="UniProtKB-SubCell"/>
</dbReference>
<comment type="subcellular location">
    <subcellularLocation>
        <location evidence="1">Cell inner membrane</location>
    </subcellularLocation>
    <subcellularLocation>
        <location evidence="2">Membrane</location>
        <topology evidence="2">Lipid-anchor</topology>
    </subcellularLocation>
</comment>
<dbReference type="Gene3D" id="2.40.30.170">
    <property type="match status" value="1"/>
</dbReference>
<evidence type="ECO:0000256" key="3">
    <source>
        <dbReference type="ARBA" id="ARBA00009477"/>
    </source>
</evidence>
<evidence type="ECO:0000256" key="5">
    <source>
        <dbReference type="ARBA" id="ARBA00022475"/>
    </source>
</evidence>
<evidence type="ECO:0000256" key="6">
    <source>
        <dbReference type="ARBA" id="ARBA00022519"/>
    </source>
</evidence>
<dbReference type="GO" id="GO:1990281">
    <property type="term" value="C:efflux pump complex"/>
    <property type="evidence" value="ECO:0007669"/>
    <property type="project" value="TreeGrafter"/>
</dbReference>
<evidence type="ECO:0000256" key="1">
    <source>
        <dbReference type="ARBA" id="ARBA00004533"/>
    </source>
</evidence>
<dbReference type="InterPro" id="IPR058625">
    <property type="entry name" value="MdtA-like_BSH"/>
</dbReference>
<name>A0A3M3CFS8_PSESJ</name>
<feature type="domain" description="Multidrug resistance protein MdtA-like barrel-sandwich hybrid" evidence="12">
    <location>
        <begin position="104"/>
        <end position="247"/>
    </location>
</feature>
<evidence type="ECO:0000259" key="13">
    <source>
        <dbReference type="Pfam" id="PF25944"/>
    </source>
</evidence>
<dbReference type="Gene3D" id="1.10.287.470">
    <property type="entry name" value="Helix hairpin bin"/>
    <property type="match status" value="1"/>
</dbReference>
<feature type="domain" description="Multidrug resistance protein MdtA-like alpha-helical hairpin" evidence="11">
    <location>
        <begin position="145"/>
        <end position="214"/>
    </location>
</feature>
<comment type="caution">
    <text evidence="15">The sequence shown here is derived from an EMBL/GenBank/DDBJ whole genome shotgun (WGS) entry which is preliminary data.</text>
</comment>
<evidence type="ECO:0000256" key="7">
    <source>
        <dbReference type="ARBA" id="ARBA00023054"/>
    </source>
</evidence>
<protein>
    <submittedName>
        <fullName evidence="15">RND transporter, membrane fusion protein</fullName>
    </submittedName>
</protein>
<dbReference type="PANTHER" id="PTHR30469:SF12">
    <property type="entry name" value="MULTIDRUG RESISTANCE PROTEIN MDTA"/>
    <property type="match status" value="1"/>
</dbReference>
<feature type="transmembrane region" description="Helical" evidence="10">
    <location>
        <begin position="28"/>
        <end position="46"/>
    </location>
</feature>
<dbReference type="InterPro" id="IPR058626">
    <property type="entry name" value="MdtA-like_b-barrel"/>
</dbReference>
<accession>A0A3M3CFS8</accession>
<feature type="compositionally biased region" description="Basic and acidic residues" evidence="9">
    <location>
        <begin position="405"/>
        <end position="414"/>
    </location>
</feature>
<evidence type="ECO:0000313" key="16">
    <source>
        <dbReference type="Proteomes" id="UP000276886"/>
    </source>
</evidence>
<dbReference type="PANTHER" id="PTHR30469">
    <property type="entry name" value="MULTIDRUG RESISTANCE PROTEIN MDTA"/>
    <property type="match status" value="1"/>
</dbReference>
<evidence type="ECO:0000256" key="4">
    <source>
        <dbReference type="ARBA" id="ARBA00022448"/>
    </source>
</evidence>
<evidence type="ECO:0000256" key="2">
    <source>
        <dbReference type="ARBA" id="ARBA00004635"/>
    </source>
</evidence>
<evidence type="ECO:0000256" key="10">
    <source>
        <dbReference type="SAM" id="Phobius"/>
    </source>
</evidence>
<feature type="domain" description="Multidrug resistance protein MdtA-like beta-barrel" evidence="13">
    <location>
        <begin position="251"/>
        <end position="335"/>
    </location>
</feature>
<organism evidence="15 16">
    <name type="scientific">Pseudomonas syringae pv. pisi</name>
    <dbReference type="NCBI Taxonomy" id="59510"/>
    <lineage>
        <taxon>Bacteria</taxon>
        <taxon>Pseudomonadati</taxon>
        <taxon>Pseudomonadota</taxon>
        <taxon>Gammaproteobacteria</taxon>
        <taxon>Pseudomonadales</taxon>
        <taxon>Pseudomonadaceae</taxon>
        <taxon>Pseudomonas</taxon>
        <taxon>Pseudomonas syringae</taxon>
    </lineage>
</organism>
<dbReference type="Proteomes" id="UP000276886">
    <property type="component" value="Unassembled WGS sequence"/>
</dbReference>